<comment type="subcellular location">
    <subcellularLocation>
        <location evidence="1">Membrane</location>
        <topology evidence="1">Multi-pass membrane protein</topology>
    </subcellularLocation>
</comment>
<dbReference type="GO" id="GO:0016020">
    <property type="term" value="C:membrane"/>
    <property type="evidence" value="ECO:0007669"/>
    <property type="project" value="UniProtKB-SubCell"/>
</dbReference>
<feature type="transmembrane region" description="Helical" evidence="7">
    <location>
        <begin position="20"/>
        <end position="38"/>
    </location>
</feature>
<feature type="transmembrane region" description="Helical" evidence="7">
    <location>
        <begin position="341"/>
        <end position="364"/>
    </location>
</feature>
<dbReference type="PANTHER" id="PTHR23051">
    <property type="entry name" value="SOLUTE CARRIER FAMILY 35, MEMBER F5"/>
    <property type="match status" value="1"/>
</dbReference>
<organism evidence="8 9">
    <name type="scientific">Apatococcus lobatus</name>
    <dbReference type="NCBI Taxonomy" id="904363"/>
    <lineage>
        <taxon>Eukaryota</taxon>
        <taxon>Viridiplantae</taxon>
        <taxon>Chlorophyta</taxon>
        <taxon>core chlorophytes</taxon>
        <taxon>Trebouxiophyceae</taxon>
        <taxon>Chlorellales</taxon>
        <taxon>Chlorellaceae</taxon>
        <taxon>Apatococcus</taxon>
    </lineage>
</organism>
<feature type="transmembrane region" description="Helical" evidence="7">
    <location>
        <begin position="249"/>
        <end position="269"/>
    </location>
</feature>
<feature type="transmembrane region" description="Helical" evidence="7">
    <location>
        <begin position="130"/>
        <end position="148"/>
    </location>
</feature>
<evidence type="ECO:0000256" key="7">
    <source>
        <dbReference type="SAM" id="Phobius"/>
    </source>
</evidence>
<dbReference type="EMBL" id="JALJOS010000049">
    <property type="protein sequence ID" value="KAK9819216.1"/>
    <property type="molecule type" value="Genomic_DNA"/>
</dbReference>
<keyword evidence="6 7" id="KW-0472">Membrane</keyword>
<feature type="transmembrane region" description="Helical" evidence="7">
    <location>
        <begin position="188"/>
        <end position="207"/>
    </location>
</feature>
<keyword evidence="3" id="KW-0813">Transport</keyword>
<evidence type="ECO:0000256" key="1">
    <source>
        <dbReference type="ARBA" id="ARBA00004141"/>
    </source>
</evidence>
<feature type="transmembrane region" description="Helical" evidence="7">
    <location>
        <begin position="160"/>
        <end position="179"/>
    </location>
</feature>
<dbReference type="InterPro" id="IPR037185">
    <property type="entry name" value="EmrE-like"/>
</dbReference>
<keyword evidence="5 7" id="KW-1133">Transmembrane helix</keyword>
<keyword evidence="9" id="KW-1185">Reference proteome</keyword>
<evidence type="ECO:0008006" key="10">
    <source>
        <dbReference type="Google" id="ProtNLM"/>
    </source>
</evidence>
<protein>
    <recommendedName>
        <fullName evidence="10">EamA domain-containing protein</fullName>
    </recommendedName>
</protein>
<comment type="similarity">
    <text evidence="2">Belongs to the SLC35F solute transporter family.</text>
</comment>
<evidence type="ECO:0000313" key="8">
    <source>
        <dbReference type="EMBL" id="KAK9819216.1"/>
    </source>
</evidence>
<dbReference type="GO" id="GO:0022857">
    <property type="term" value="F:transmembrane transporter activity"/>
    <property type="evidence" value="ECO:0007669"/>
    <property type="project" value="InterPro"/>
</dbReference>
<dbReference type="AlphaFoldDB" id="A0AAW1QAT8"/>
<evidence type="ECO:0000313" key="9">
    <source>
        <dbReference type="Proteomes" id="UP001438707"/>
    </source>
</evidence>
<evidence type="ECO:0000256" key="5">
    <source>
        <dbReference type="ARBA" id="ARBA00022989"/>
    </source>
</evidence>
<dbReference type="Pfam" id="PF06027">
    <property type="entry name" value="SLC35F"/>
    <property type="match status" value="1"/>
</dbReference>
<keyword evidence="4 7" id="KW-0812">Transmembrane</keyword>
<name>A0AAW1QAT8_9CHLO</name>
<evidence type="ECO:0000256" key="6">
    <source>
        <dbReference type="ARBA" id="ARBA00023136"/>
    </source>
</evidence>
<dbReference type="Proteomes" id="UP001438707">
    <property type="component" value="Unassembled WGS sequence"/>
</dbReference>
<proteinExistence type="inferred from homology"/>
<feature type="transmembrane region" description="Helical" evidence="7">
    <location>
        <begin position="50"/>
        <end position="68"/>
    </location>
</feature>
<comment type="caution">
    <text evidence="8">The sequence shown here is derived from an EMBL/GenBank/DDBJ whole genome shotgun (WGS) entry which is preliminary data.</text>
</comment>
<gene>
    <name evidence="8" type="ORF">WJX74_006602</name>
</gene>
<evidence type="ECO:0000256" key="4">
    <source>
        <dbReference type="ARBA" id="ARBA00022692"/>
    </source>
</evidence>
<dbReference type="SUPFAM" id="SSF103481">
    <property type="entry name" value="Multidrug resistance efflux transporter EmrE"/>
    <property type="match status" value="1"/>
</dbReference>
<feature type="transmembrane region" description="Helical" evidence="7">
    <location>
        <begin position="219"/>
        <end position="237"/>
    </location>
</feature>
<evidence type="ECO:0000256" key="2">
    <source>
        <dbReference type="ARBA" id="ARBA00007863"/>
    </source>
</evidence>
<evidence type="ECO:0000256" key="3">
    <source>
        <dbReference type="ARBA" id="ARBA00022448"/>
    </source>
</evidence>
<dbReference type="InterPro" id="IPR009262">
    <property type="entry name" value="SLC35_F1/F2/F6"/>
</dbReference>
<feature type="transmembrane region" description="Helical" evidence="7">
    <location>
        <begin position="306"/>
        <end position="329"/>
    </location>
</feature>
<sequence length="390" mass="41653">MSLTERWQGLSRRERDWTLGVSFVTTVAVIWVLASFLVQDIEAEGLNPFLLTYIANSLFVVLLPVHFLSQHLARQRQASGYIKSSLSGEPDDVPDQGISLSAASEGGDAEAATDAMPAAEKQTPPSMRQMLIAALNVAPLWFAAQWTFNLSLSRTSVTSNTILSSTSSLFTFGASCLVLRERFTAQKLAFILACIAGVGLITWSDAHSSQQPSGVSGDLLVLLSAVCYAAYTTAIRYHLPDDEHVSMSLFFGLIGALNLVCLAPVVIFLGIFSRGIFTGLGARVFFLTIFKGLADNVLSDYLWARSVLLIGPTVATAGMSMQVPLAALLDGIFKSPQWLHSIGAFAEVFVGALAVLCGFFGIVFSSVHDPTGDPSSIGDKSFVSVPPASS</sequence>
<reference evidence="8 9" key="1">
    <citation type="journal article" date="2024" name="Nat. Commun.">
        <title>Phylogenomics reveals the evolutionary origins of lichenization in chlorophyte algae.</title>
        <authorList>
            <person name="Puginier C."/>
            <person name="Libourel C."/>
            <person name="Otte J."/>
            <person name="Skaloud P."/>
            <person name="Haon M."/>
            <person name="Grisel S."/>
            <person name="Petersen M."/>
            <person name="Berrin J.G."/>
            <person name="Delaux P.M."/>
            <person name="Dal Grande F."/>
            <person name="Keller J."/>
        </authorList>
    </citation>
    <scope>NUCLEOTIDE SEQUENCE [LARGE SCALE GENOMIC DNA]</scope>
    <source>
        <strain evidence="8 9">SAG 2145</strain>
    </source>
</reference>
<dbReference type="PANTHER" id="PTHR23051:SF0">
    <property type="entry name" value="SOLUTE CARRIER FAMILY 35 MEMBER F5"/>
    <property type="match status" value="1"/>
</dbReference>
<accession>A0AAW1QAT8</accession>